<keyword evidence="2" id="KW-1185">Reference proteome</keyword>
<proteinExistence type="predicted"/>
<dbReference type="EMBL" id="CM043019">
    <property type="protein sequence ID" value="KAI4461898.1"/>
    <property type="molecule type" value="Genomic_DNA"/>
</dbReference>
<comment type="caution">
    <text evidence="1">The sequence shown here is derived from an EMBL/GenBank/DDBJ whole genome shotgun (WGS) entry which is preliminary data.</text>
</comment>
<evidence type="ECO:0000313" key="2">
    <source>
        <dbReference type="Proteomes" id="UP001056778"/>
    </source>
</evidence>
<evidence type="ECO:0000313" key="1">
    <source>
        <dbReference type="EMBL" id="KAI4461898.1"/>
    </source>
</evidence>
<sequence>MEIQNETDITEEVEDSENLENDNLTSEEIDSGTAEESTNTANDEVDASETNDETIKKKDKSETVSSVRKKLVELPLSKVKSIMKLDPDCHLISKDALFMTTKATELFLQAIGKETFKYTQMGKRKMLVKRDFDNAINNVSSLCFLDGTLEQLC</sequence>
<accession>A0ACB9T542</accession>
<name>A0ACB9T542_HOLOL</name>
<organism evidence="1 2">
    <name type="scientific">Holotrichia oblita</name>
    <name type="common">Chafer beetle</name>
    <dbReference type="NCBI Taxonomy" id="644536"/>
    <lineage>
        <taxon>Eukaryota</taxon>
        <taxon>Metazoa</taxon>
        <taxon>Ecdysozoa</taxon>
        <taxon>Arthropoda</taxon>
        <taxon>Hexapoda</taxon>
        <taxon>Insecta</taxon>
        <taxon>Pterygota</taxon>
        <taxon>Neoptera</taxon>
        <taxon>Endopterygota</taxon>
        <taxon>Coleoptera</taxon>
        <taxon>Polyphaga</taxon>
        <taxon>Scarabaeiformia</taxon>
        <taxon>Scarabaeidae</taxon>
        <taxon>Melolonthinae</taxon>
        <taxon>Holotrichia</taxon>
    </lineage>
</organism>
<dbReference type="Proteomes" id="UP001056778">
    <property type="component" value="Chromosome 5"/>
</dbReference>
<reference evidence="1" key="1">
    <citation type="submission" date="2022-04" db="EMBL/GenBank/DDBJ databases">
        <title>Chromosome-scale genome assembly of Holotrichia oblita Faldermann.</title>
        <authorList>
            <person name="Rongchong L."/>
        </authorList>
    </citation>
    <scope>NUCLEOTIDE SEQUENCE</scope>
    <source>
        <strain evidence="1">81SQS9</strain>
    </source>
</reference>
<protein>
    <submittedName>
        <fullName evidence="1">Histone-like transcription factor ccaat-related</fullName>
    </submittedName>
</protein>
<gene>
    <name evidence="1" type="ORF">MML48_5g00008600</name>
</gene>